<feature type="domain" description="Polysaccharide export protein N-terminal" evidence="3">
    <location>
        <begin position="160"/>
        <end position="221"/>
    </location>
</feature>
<dbReference type="Gene3D" id="3.30.1950.10">
    <property type="entry name" value="wza like domain"/>
    <property type="match status" value="1"/>
</dbReference>
<organism evidence="5 6">
    <name type="scientific">Syntrophus gentianae</name>
    <dbReference type="NCBI Taxonomy" id="43775"/>
    <lineage>
        <taxon>Bacteria</taxon>
        <taxon>Pseudomonadati</taxon>
        <taxon>Thermodesulfobacteriota</taxon>
        <taxon>Syntrophia</taxon>
        <taxon>Syntrophales</taxon>
        <taxon>Syntrophaceae</taxon>
        <taxon>Syntrophus</taxon>
    </lineage>
</organism>
<evidence type="ECO:0000259" key="4">
    <source>
        <dbReference type="Pfam" id="PF10531"/>
    </source>
</evidence>
<dbReference type="PANTHER" id="PTHR33619">
    <property type="entry name" value="POLYSACCHARIDE EXPORT PROTEIN GFCE-RELATED"/>
    <property type="match status" value="1"/>
</dbReference>
<dbReference type="InterPro" id="IPR049712">
    <property type="entry name" value="Poly_export"/>
</dbReference>
<accession>A0A1H7V781</accession>
<proteinExistence type="predicted"/>
<dbReference type="AlphaFoldDB" id="A0A1H7V781"/>
<evidence type="ECO:0000256" key="2">
    <source>
        <dbReference type="SAM" id="SignalP"/>
    </source>
</evidence>
<dbReference type="InterPro" id="IPR019554">
    <property type="entry name" value="Soluble_ligand-bd"/>
</dbReference>
<feature type="domain" description="Soluble ligand binding" evidence="4">
    <location>
        <begin position="241"/>
        <end position="285"/>
    </location>
</feature>
<name>A0A1H7V781_9BACT</name>
<evidence type="ECO:0000313" key="5">
    <source>
        <dbReference type="EMBL" id="SEM05073.1"/>
    </source>
</evidence>
<dbReference type="Gene3D" id="3.10.560.10">
    <property type="entry name" value="Outer membrane lipoprotein wza domain like"/>
    <property type="match status" value="7"/>
</dbReference>
<protein>
    <submittedName>
        <fullName evidence="5">Protein involved in polysaccharide export, contains SLBB domain of the beta-grasp fold</fullName>
    </submittedName>
</protein>
<evidence type="ECO:0000256" key="1">
    <source>
        <dbReference type="ARBA" id="ARBA00022729"/>
    </source>
</evidence>
<dbReference type="OrthoDB" id="9815244at2"/>
<gene>
    <name evidence="5" type="ORF">SAMN04489760_10373</name>
</gene>
<dbReference type="InterPro" id="IPR003715">
    <property type="entry name" value="Poly_export_N"/>
</dbReference>
<feature type="chain" id="PRO_5011508494" evidence="2">
    <location>
        <begin position="24"/>
        <end position="1154"/>
    </location>
</feature>
<dbReference type="PANTHER" id="PTHR33619:SF3">
    <property type="entry name" value="POLYSACCHARIDE EXPORT PROTEIN GFCE-RELATED"/>
    <property type="match status" value="1"/>
</dbReference>
<dbReference type="GO" id="GO:0015159">
    <property type="term" value="F:polysaccharide transmembrane transporter activity"/>
    <property type="evidence" value="ECO:0007669"/>
    <property type="project" value="InterPro"/>
</dbReference>
<evidence type="ECO:0000259" key="3">
    <source>
        <dbReference type="Pfam" id="PF02563"/>
    </source>
</evidence>
<keyword evidence="6" id="KW-1185">Reference proteome</keyword>
<reference evidence="5 6" key="1">
    <citation type="submission" date="2016-10" db="EMBL/GenBank/DDBJ databases">
        <authorList>
            <person name="de Groot N.N."/>
        </authorList>
    </citation>
    <scope>NUCLEOTIDE SEQUENCE [LARGE SCALE GENOMIC DNA]</scope>
    <source>
        <strain evidence="5 6">DSM 8423</strain>
    </source>
</reference>
<dbReference type="Pfam" id="PF10531">
    <property type="entry name" value="SLBB"/>
    <property type="match status" value="5"/>
</dbReference>
<sequence length="1154" mass="129585">MTIRFIFFIWTISLMLVSGTGHALTADEICQQRNLTADQCQRLKAKLSGMSGPIAPETMGIMDQSPGGNIPSRPAEIQSGREFLQGGTASDSWKKTGGAVPGSVQGPVVIDETTTKPMFERLRMARKYQDISTNLRRFGCEFFQETSVQVFTERKDIPVPIDYVVGPGDEVRIMLWGRVNSQYSLIVDRDGRITIPQIGPIAVAGMTFEKMSQQIIKMTEQMVGANIDIAMGSLKTTPILVLGDVRRPGSYTVGSFATITDALLLAGGPNDIGSMRNVQLKRNGRLVTTFDLYNLLLKGDRSRDLVLRAGDVIFVPVTGPQVGIAGNVKRPAIYEFKDRHDLGGLFELAGGILPTADTQQIQVSRIQKNDRHVVVDIDDKNLNRSKTVKLQDGDLVKVFSIVDRDRNAVYLEGNVKRSGKYQYKAGMRIGDVIKNSADLLDETFMDYALIKRIVPPDRKEELVSFNLGKMLTRRDLANNVELRPEDRIYIFSRWLFMEKPFVSVEGEIRGRALFPDDAAGMAREEKEDQLKFNGTFQRDRDWSSWSRSGQTMKDFQGGFPGANAPGGAESQWNRAQNQNAWTDAGLGMKSSPLQDVAAIDSISTAAALCEIRKENVDSALMQLRSIENEFTADQNVPVQSGREQTLQGGREQTPQKNRLLRLSDYEKYSLLEKIRVIKETLIQNQRTATREILDLQEELKKKNLYGLVDKVREAVETLKTECRITMSDNMRVRDAILKAGGPTLEAYPDRGEIIRIGEGRVYKTLYFNVGKAMANDPAENVLLQNRDRIVLHSIWEHVEEKSISIDGEVKKPGTYLFTDQMTVKDLVFRAGHLMESAYLDEAELSTVVVDGGKRARLEKKTLSLRKILEGDPLHNVQLKNRDRLFVKRIPDWDVERYVMLSGEFRFPGRYIVSKGEKLSSLIERAGGFTDKAYLRGAFFTRERVRELQQKSLEDLTSRLERDLITGGSKDVATALSAAEVQAKQAELEQKQKFIQSLKELKATGRMTVRADLWQLQGSEYDIELEDGDSLLIPEVNRVVTVVGSVMTNGSFIYESKKDYEDYVAMTGGYSLYADKKNVYVIKADGSARKVDSGFLYWNAMKSRWQLGNSGGIEPGDQIVVPEQMERIAWLREFRDITAILMQLAVTAGVVIKVF</sequence>
<dbReference type="Pfam" id="PF02563">
    <property type="entry name" value="Poly_export"/>
    <property type="match status" value="1"/>
</dbReference>
<feature type="domain" description="Soluble ligand binding" evidence="4">
    <location>
        <begin position="897"/>
        <end position="941"/>
    </location>
</feature>
<dbReference type="EMBL" id="FOBS01000003">
    <property type="protein sequence ID" value="SEM05073.1"/>
    <property type="molecule type" value="Genomic_DNA"/>
</dbReference>
<feature type="domain" description="Soluble ligand binding" evidence="4">
    <location>
        <begin position="804"/>
        <end position="854"/>
    </location>
</feature>
<dbReference type="Proteomes" id="UP000198744">
    <property type="component" value="Unassembled WGS sequence"/>
</dbReference>
<feature type="domain" description="Soluble ligand binding" evidence="4">
    <location>
        <begin position="725"/>
        <end position="757"/>
    </location>
</feature>
<feature type="signal peptide" evidence="2">
    <location>
        <begin position="1"/>
        <end position="23"/>
    </location>
</feature>
<keyword evidence="1 2" id="KW-0732">Signal</keyword>
<feature type="domain" description="Soluble ligand binding" evidence="4">
    <location>
        <begin position="322"/>
        <end position="371"/>
    </location>
</feature>
<dbReference type="STRING" id="43775.SAMN04489760_10373"/>
<evidence type="ECO:0000313" key="6">
    <source>
        <dbReference type="Proteomes" id="UP000198744"/>
    </source>
</evidence>